<name>A0ACA9PN90_9GLOM</name>
<dbReference type="EMBL" id="CAJVPT010037017">
    <property type="protein sequence ID" value="CAG8716207.1"/>
    <property type="molecule type" value="Genomic_DNA"/>
</dbReference>
<accession>A0ACA9PN90</accession>
<organism evidence="1 2">
    <name type="scientific">Acaulospora colombiana</name>
    <dbReference type="NCBI Taxonomy" id="27376"/>
    <lineage>
        <taxon>Eukaryota</taxon>
        <taxon>Fungi</taxon>
        <taxon>Fungi incertae sedis</taxon>
        <taxon>Mucoromycota</taxon>
        <taxon>Glomeromycotina</taxon>
        <taxon>Glomeromycetes</taxon>
        <taxon>Diversisporales</taxon>
        <taxon>Acaulosporaceae</taxon>
        <taxon>Acaulospora</taxon>
    </lineage>
</organism>
<comment type="caution">
    <text evidence="1">The sequence shown here is derived from an EMBL/GenBank/DDBJ whole genome shotgun (WGS) entry which is preliminary data.</text>
</comment>
<gene>
    <name evidence="1" type="ORF">ACOLOM_LOCUS10912</name>
</gene>
<evidence type="ECO:0000313" key="1">
    <source>
        <dbReference type="EMBL" id="CAG8716207.1"/>
    </source>
</evidence>
<feature type="non-terminal residue" evidence="1">
    <location>
        <position position="109"/>
    </location>
</feature>
<keyword evidence="2" id="KW-1185">Reference proteome</keyword>
<proteinExistence type="predicted"/>
<dbReference type="Proteomes" id="UP000789525">
    <property type="component" value="Unassembled WGS sequence"/>
</dbReference>
<protein>
    <submittedName>
        <fullName evidence="1">1170_t:CDS:1</fullName>
    </submittedName>
</protein>
<evidence type="ECO:0000313" key="2">
    <source>
        <dbReference type="Proteomes" id="UP000789525"/>
    </source>
</evidence>
<reference evidence="1" key="1">
    <citation type="submission" date="2021-06" db="EMBL/GenBank/DDBJ databases">
        <authorList>
            <person name="Kallberg Y."/>
            <person name="Tangrot J."/>
            <person name="Rosling A."/>
        </authorList>
    </citation>
    <scope>NUCLEOTIDE SEQUENCE</scope>
    <source>
        <strain evidence="1">CL356</strain>
    </source>
</reference>
<sequence length="109" mass="11991">MARALALYVVLPQPTTQDPAMRVNLTSVPPKSYGRLVWTLWANWPKNLAPSSDCSSPWHNFAQSLLIDYLLILMSILPELTDNGIDLGNRSSGFSKPTAGVGIYYPSLV</sequence>